<keyword evidence="2" id="KW-0378">Hydrolase</keyword>
<dbReference type="InterPro" id="IPR000073">
    <property type="entry name" value="AB_hydrolase_1"/>
</dbReference>
<protein>
    <recommendedName>
        <fullName evidence="3">AB hydrolase-1 domain-containing protein</fullName>
    </recommendedName>
</protein>
<dbReference type="PRINTS" id="PR00793">
    <property type="entry name" value="PROAMNOPTASE"/>
</dbReference>
<evidence type="ECO:0000256" key="2">
    <source>
        <dbReference type="ARBA" id="ARBA00022801"/>
    </source>
</evidence>
<feature type="domain" description="AB hydrolase-1" evidence="3">
    <location>
        <begin position="71"/>
        <end position="229"/>
    </location>
</feature>
<dbReference type="InterPro" id="IPR051601">
    <property type="entry name" value="Serine_prot/Carboxylest_S33"/>
</dbReference>
<keyword evidence="5" id="KW-1185">Reference proteome</keyword>
<sequence length="455" mass="51184">MSIAKLISSRTHLIPGRLKVSELFFDVPLDHSLPDSSRTIRIFGRSVERVEKPAASPAEAEGGKPKQLPYFVYLQGGPGFGCAPPQDYGFTGLVLDRGFKMLFLDQRGMGLSTPVTARTLAIQGDSKVQVDYLKLFRADTAVKDLEAIRKCLTADYPEEKKKWSIVGQSYGGFVATTYLSQVPEGLREVFTLGGLPPVNQKDPDEVYKRLHRKVQERNAKYYEKYPEDVEAVKRIARHLDHEHQPVMFADGGELSLMRFLSMGISFGFHGGLDTVHDIVLGTVNDLETFGFLTKPTLVRIKATGSFEDHVLYAIMHESIYCQRGGKSNWSASRILSKHKTSTDAPLEFIGEMVLRDHFSVYPELKALTEVADALANIDDWPDLYDVDRLKQNDVPVYSATYVEDMYVDLGFAQETARTIKGAKTFVTNMMYHDALRSRTEELFKNLFALRDDSVD</sequence>
<dbReference type="PANTHER" id="PTHR43248">
    <property type="entry name" value="2-SUCCINYL-6-HYDROXY-2,4-CYCLOHEXADIENE-1-CARBOXYLATE SYNTHASE"/>
    <property type="match status" value="1"/>
</dbReference>
<dbReference type="AlphaFoldDB" id="A0A8H7E8I1"/>
<reference evidence="4" key="1">
    <citation type="submission" date="2020-02" db="EMBL/GenBank/DDBJ databases">
        <authorList>
            <person name="Palmer J.M."/>
        </authorList>
    </citation>
    <scope>NUCLEOTIDE SEQUENCE</scope>
    <source>
        <strain evidence="4">EPUS1.4</strain>
        <tissue evidence="4">Thallus</tissue>
    </source>
</reference>
<comment type="caution">
    <text evidence="4">The sequence shown here is derived from an EMBL/GenBank/DDBJ whole genome shotgun (WGS) entry which is preliminary data.</text>
</comment>
<proteinExistence type="inferred from homology"/>
<organism evidence="4 5">
    <name type="scientific">Endocarpon pusillum</name>
    <dbReference type="NCBI Taxonomy" id="364733"/>
    <lineage>
        <taxon>Eukaryota</taxon>
        <taxon>Fungi</taxon>
        <taxon>Dikarya</taxon>
        <taxon>Ascomycota</taxon>
        <taxon>Pezizomycotina</taxon>
        <taxon>Eurotiomycetes</taxon>
        <taxon>Chaetothyriomycetidae</taxon>
        <taxon>Verrucariales</taxon>
        <taxon>Verrucariaceae</taxon>
        <taxon>Endocarpon</taxon>
    </lineage>
</organism>
<dbReference type="SUPFAM" id="SSF53474">
    <property type="entry name" value="alpha/beta-Hydrolases"/>
    <property type="match status" value="1"/>
</dbReference>
<dbReference type="EMBL" id="JAACFV010000007">
    <property type="protein sequence ID" value="KAF7513177.1"/>
    <property type="molecule type" value="Genomic_DNA"/>
</dbReference>
<dbReference type="PANTHER" id="PTHR43248:SF2">
    <property type="entry name" value="PROLYL AMINOPEPTIDASE"/>
    <property type="match status" value="1"/>
</dbReference>
<gene>
    <name evidence="4" type="ORF">GJ744_010573</name>
</gene>
<dbReference type="Pfam" id="PF00561">
    <property type="entry name" value="Abhydrolase_1"/>
    <property type="match status" value="1"/>
</dbReference>
<dbReference type="Proteomes" id="UP000606974">
    <property type="component" value="Unassembled WGS sequence"/>
</dbReference>
<name>A0A8H7E8I1_9EURO</name>
<evidence type="ECO:0000313" key="4">
    <source>
        <dbReference type="EMBL" id="KAF7513177.1"/>
    </source>
</evidence>
<comment type="similarity">
    <text evidence="1">Belongs to the peptidase S33 family.</text>
</comment>
<accession>A0A8H7E8I1</accession>
<dbReference type="Gene3D" id="3.40.50.1820">
    <property type="entry name" value="alpha/beta hydrolase"/>
    <property type="match status" value="1"/>
</dbReference>
<evidence type="ECO:0000259" key="3">
    <source>
        <dbReference type="Pfam" id="PF00561"/>
    </source>
</evidence>
<evidence type="ECO:0000313" key="5">
    <source>
        <dbReference type="Proteomes" id="UP000606974"/>
    </source>
</evidence>
<dbReference type="GO" id="GO:0008233">
    <property type="term" value="F:peptidase activity"/>
    <property type="evidence" value="ECO:0007669"/>
    <property type="project" value="InterPro"/>
</dbReference>
<evidence type="ECO:0000256" key="1">
    <source>
        <dbReference type="ARBA" id="ARBA00010088"/>
    </source>
</evidence>
<dbReference type="GO" id="GO:0006508">
    <property type="term" value="P:proteolysis"/>
    <property type="evidence" value="ECO:0007669"/>
    <property type="project" value="InterPro"/>
</dbReference>
<dbReference type="OrthoDB" id="1898734at2759"/>
<dbReference type="InterPro" id="IPR002410">
    <property type="entry name" value="Peptidase_S33"/>
</dbReference>
<dbReference type="InterPro" id="IPR029058">
    <property type="entry name" value="AB_hydrolase_fold"/>
</dbReference>